<sequence>MAVDVTRTHSYSAYDQGSAMVAGSEEHSPAASMGPEIESGHNKCTFCNKAFPQQWRLRRHLRIHTGDRPYKCPFCPMAYNQKCILMGHLRRHTGDKPYECHVYLSSGNVKDEESSTWQEVQANPAAPSESPASPECPTGVASHPQAPVPDAADTDSRRYRCSHCDKSFPRSWHLRRHLRIHTNDRPFACPFCPMTCNQKNNLRSHMRRHTGDKPYRCQQCNMGFSWQSTYAKHVQQHRSEHLPVVIN</sequence>
<protein>
    <submittedName>
        <fullName evidence="1">Uncharacterized protein</fullName>
    </submittedName>
</protein>
<reference evidence="1" key="1">
    <citation type="submission" date="2020-05" db="EMBL/GenBank/DDBJ databases">
        <title>Large-scale comparative analyses of tick genomes elucidate their genetic diversity and vector capacities.</title>
        <authorList>
            <person name="Jia N."/>
            <person name="Wang J."/>
            <person name="Shi W."/>
            <person name="Du L."/>
            <person name="Sun Y."/>
            <person name="Zhan W."/>
            <person name="Jiang J."/>
            <person name="Wang Q."/>
            <person name="Zhang B."/>
            <person name="Ji P."/>
            <person name="Sakyi L.B."/>
            <person name="Cui X."/>
            <person name="Yuan T."/>
            <person name="Jiang B."/>
            <person name="Yang W."/>
            <person name="Lam T.T.-Y."/>
            <person name="Chang Q."/>
            <person name="Ding S."/>
            <person name="Wang X."/>
            <person name="Zhu J."/>
            <person name="Ruan X."/>
            <person name="Zhao L."/>
            <person name="Wei J."/>
            <person name="Que T."/>
            <person name="Du C."/>
            <person name="Cheng J."/>
            <person name="Dai P."/>
            <person name="Han X."/>
            <person name="Huang E."/>
            <person name="Gao Y."/>
            <person name="Liu J."/>
            <person name="Shao H."/>
            <person name="Ye R."/>
            <person name="Li L."/>
            <person name="Wei W."/>
            <person name="Wang X."/>
            <person name="Wang C."/>
            <person name="Yang T."/>
            <person name="Huo Q."/>
            <person name="Li W."/>
            <person name="Guo W."/>
            <person name="Chen H."/>
            <person name="Zhou L."/>
            <person name="Ni X."/>
            <person name="Tian J."/>
            <person name="Zhou Y."/>
            <person name="Sheng Y."/>
            <person name="Liu T."/>
            <person name="Pan Y."/>
            <person name="Xia L."/>
            <person name="Li J."/>
            <person name="Zhao F."/>
            <person name="Cao W."/>
        </authorList>
    </citation>
    <scope>NUCLEOTIDE SEQUENCE</scope>
    <source>
        <strain evidence="1">Hyas-2018</strain>
    </source>
</reference>
<evidence type="ECO:0000313" key="2">
    <source>
        <dbReference type="Proteomes" id="UP000821845"/>
    </source>
</evidence>
<name>A0ACB7RJQ2_HYAAI</name>
<keyword evidence="2" id="KW-1185">Reference proteome</keyword>
<accession>A0ACB7RJQ2</accession>
<organism evidence="1 2">
    <name type="scientific">Hyalomma asiaticum</name>
    <name type="common">Tick</name>
    <dbReference type="NCBI Taxonomy" id="266040"/>
    <lineage>
        <taxon>Eukaryota</taxon>
        <taxon>Metazoa</taxon>
        <taxon>Ecdysozoa</taxon>
        <taxon>Arthropoda</taxon>
        <taxon>Chelicerata</taxon>
        <taxon>Arachnida</taxon>
        <taxon>Acari</taxon>
        <taxon>Parasitiformes</taxon>
        <taxon>Ixodida</taxon>
        <taxon>Ixodoidea</taxon>
        <taxon>Ixodidae</taxon>
        <taxon>Hyalomminae</taxon>
        <taxon>Hyalomma</taxon>
    </lineage>
</organism>
<comment type="caution">
    <text evidence="1">The sequence shown here is derived from an EMBL/GenBank/DDBJ whole genome shotgun (WGS) entry which is preliminary data.</text>
</comment>
<proteinExistence type="predicted"/>
<evidence type="ECO:0000313" key="1">
    <source>
        <dbReference type="EMBL" id="KAH6922017.1"/>
    </source>
</evidence>
<dbReference type="Proteomes" id="UP000821845">
    <property type="component" value="Chromosome 9"/>
</dbReference>
<gene>
    <name evidence="1" type="ORF">HPB50_007549</name>
</gene>
<dbReference type="EMBL" id="CM023489">
    <property type="protein sequence ID" value="KAH6922017.1"/>
    <property type="molecule type" value="Genomic_DNA"/>
</dbReference>